<dbReference type="AlphaFoldDB" id="A0A1L7D741"/>
<dbReference type="Proteomes" id="UP000185491">
    <property type="component" value="Chromosome"/>
</dbReference>
<evidence type="ECO:0000313" key="5">
    <source>
        <dbReference type="EMBL" id="APT93813.1"/>
    </source>
</evidence>
<keyword evidence="6" id="KW-1185">Reference proteome</keyword>
<sequence length="114" mass="12081">MFIVGAKTALNNADYVGGMAEESAKKLGIKDLPVDGPTMAKVNAYAQMGLGSALALGIFPKYAAWGLIGSLIPTTLVGHAFWEKEDKDEKGQEKLQFAKNTAIIGGLLNIATRK</sequence>
<keyword evidence="2" id="KW-0812">Transmembrane</keyword>
<evidence type="ECO:0000256" key="4">
    <source>
        <dbReference type="ARBA" id="ARBA00023136"/>
    </source>
</evidence>
<comment type="subcellular location">
    <subcellularLocation>
        <location evidence="1">Membrane</location>
        <topology evidence="1">Multi-pass membrane protein</topology>
    </subcellularLocation>
</comment>
<dbReference type="STRING" id="161895.CPHO_11985"/>
<dbReference type="InterPro" id="IPR032808">
    <property type="entry name" value="DoxX"/>
</dbReference>
<dbReference type="Pfam" id="PF07681">
    <property type="entry name" value="DoxX"/>
    <property type="match status" value="1"/>
</dbReference>
<reference evidence="5 6" key="1">
    <citation type="submission" date="2014-08" db="EMBL/GenBank/DDBJ databases">
        <title>Complete genome sequence of Corynebacterium phocae M408/89/1(T)(=DSM 44612(T)), isolated from the common seal (Phoca vitulina).</title>
        <authorList>
            <person name="Ruckert C."/>
            <person name="Albersmeier A."/>
            <person name="Winkler A."/>
            <person name="Kalinowski J."/>
        </authorList>
    </citation>
    <scope>NUCLEOTIDE SEQUENCE [LARGE SCALE GENOMIC DNA]</scope>
    <source>
        <strain evidence="5 6">M408/89/1</strain>
    </source>
</reference>
<evidence type="ECO:0000313" key="6">
    <source>
        <dbReference type="Proteomes" id="UP000185491"/>
    </source>
</evidence>
<dbReference type="GO" id="GO:0016020">
    <property type="term" value="C:membrane"/>
    <property type="evidence" value="ECO:0007669"/>
    <property type="project" value="UniProtKB-SubCell"/>
</dbReference>
<accession>A0A1L7D741</accession>
<dbReference type="EMBL" id="CP009249">
    <property type="protein sequence ID" value="APT93813.1"/>
    <property type="molecule type" value="Genomic_DNA"/>
</dbReference>
<evidence type="ECO:0008006" key="7">
    <source>
        <dbReference type="Google" id="ProtNLM"/>
    </source>
</evidence>
<name>A0A1L7D741_9CORY</name>
<proteinExistence type="predicted"/>
<protein>
    <recommendedName>
        <fullName evidence="7">DoxX family protein</fullName>
    </recommendedName>
</protein>
<keyword evidence="3" id="KW-1133">Transmembrane helix</keyword>
<gene>
    <name evidence="5" type="ORF">CPHO_11985</name>
</gene>
<dbReference type="KEGG" id="cpho:CPHO_11985"/>
<evidence type="ECO:0000256" key="1">
    <source>
        <dbReference type="ARBA" id="ARBA00004141"/>
    </source>
</evidence>
<evidence type="ECO:0000256" key="3">
    <source>
        <dbReference type="ARBA" id="ARBA00022989"/>
    </source>
</evidence>
<evidence type="ECO:0000256" key="2">
    <source>
        <dbReference type="ARBA" id="ARBA00022692"/>
    </source>
</evidence>
<organism evidence="5 6">
    <name type="scientific">Corynebacterium phocae</name>
    <dbReference type="NCBI Taxonomy" id="161895"/>
    <lineage>
        <taxon>Bacteria</taxon>
        <taxon>Bacillati</taxon>
        <taxon>Actinomycetota</taxon>
        <taxon>Actinomycetes</taxon>
        <taxon>Mycobacteriales</taxon>
        <taxon>Corynebacteriaceae</taxon>
        <taxon>Corynebacterium</taxon>
    </lineage>
</organism>
<keyword evidence="4" id="KW-0472">Membrane</keyword>